<dbReference type="GO" id="GO:0016020">
    <property type="term" value="C:membrane"/>
    <property type="evidence" value="ECO:0007669"/>
    <property type="project" value="UniProtKB-SubCell"/>
</dbReference>
<dbReference type="KEGG" id="npu:Npun_F2213"/>
<dbReference type="AlphaFoldDB" id="B2J6A9"/>
<dbReference type="PRINTS" id="PR00783">
    <property type="entry name" value="MINTRINSICP"/>
</dbReference>
<evidence type="ECO:0000256" key="5">
    <source>
        <dbReference type="ARBA" id="ARBA00023136"/>
    </source>
</evidence>
<keyword evidence="2 6" id="KW-0813">Transport</keyword>
<reference evidence="9" key="1">
    <citation type="submission" date="2008-04" db="EMBL/GenBank/DDBJ databases">
        <title>Complete sequence of chromosome of Nostoc punctiforme ATCC 29133.</title>
        <authorList>
            <consortium name="US DOE Joint Genome Institute"/>
            <person name="Copeland A."/>
            <person name="Lucas S."/>
            <person name="Lapidus A."/>
            <person name="Glavina del Rio T."/>
            <person name="Dalin E."/>
            <person name="Tice H."/>
            <person name="Pitluck S."/>
            <person name="Chain P."/>
            <person name="Malfatti S."/>
            <person name="Shin M."/>
            <person name="Vergez L."/>
            <person name="Schmutz J."/>
            <person name="Larimer F."/>
            <person name="Land M."/>
            <person name="Hauser L."/>
            <person name="Kyrpides N."/>
            <person name="Kim E."/>
            <person name="Meeks J.C."/>
            <person name="Elhai J."/>
            <person name="Campbell E.L."/>
            <person name="Thiel T."/>
            <person name="Longmire J."/>
            <person name="Potts M."/>
            <person name="Atlas R."/>
        </authorList>
    </citation>
    <scope>NUCLEOTIDE SEQUENCE [LARGE SCALE GENOMIC DNA]</scope>
    <source>
        <strain evidence="9">ATCC 29133 / PCC 73102</strain>
    </source>
</reference>
<comment type="similarity">
    <text evidence="6">Belongs to the MIP/aquaporin (TC 1.A.8) family.</text>
</comment>
<dbReference type="PANTHER" id="PTHR45724">
    <property type="entry name" value="AQUAPORIN NIP2-1"/>
    <property type="match status" value="1"/>
</dbReference>
<proteinExistence type="inferred from homology"/>
<feature type="transmembrane region" description="Helical" evidence="7">
    <location>
        <begin position="212"/>
        <end position="231"/>
    </location>
</feature>
<dbReference type="Gene3D" id="1.20.1080.10">
    <property type="entry name" value="Glycerol uptake facilitator protein"/>
    <property type="match status" value="1"/>
</dbReference>
<dbReference type="Proteomes" id="UP000001191">
    <property type="component" value="Chromosome"/>
</dbReference>
<dbReference type="HOGENOM" id="CLU_020019_3_2_3"/>
<evidence type="ECO:0000256" key="1">
    <source>
        <dbReference type="ARBA" id="ARBA00004141"/>
    </source>
</evidence>
<evidence type="ECO:0000313" key="8">
    <source>
        <dbReference type="EMBL" id="ACC80809.1"/>
    </source>
</evidence>
<evidence type="ECO:0000256" key="7">
    <source>
        <dbReference type="SAM" id="Phobius"/>
    </source>
</evidence>
<gene>
    <name evidence="8" type="ordered locus">Npun_F2213</name>
</gene>
<dbReference type="PhylomeDB" id="B2J6A9"/>
<dbReference type="STRING" id="63737.Npun_F2213"/>
<sequence length="276" mass="30343">MMQTLRKHYPEYLMEAAGLGIFLISAVVVTTLLEHPASPIPQAISDPLLRRFIIGVAMGLIAICIIYSPWGKQSGAHLNPVVTFTFFRLGKIQPWDVIFYILAHFIGGLLGLLFAVVVFRDAVTNPSINYIVTIPGAGGAGVAFLAELVISFGVMLMILFASNTPKLAPFTGIFAGVMIATYITVEAPLSGTSMNPARTLASAIPSHNWTAIWVYFTAPLLGMLLAAELYIRLKGKRAVRCAKLHHHNNKRCIFRCGYRHPEVDKRWLLSDKLPNP</sequence>
<keyword evidence="9" id="KW-1185">Reference proteome</keyword>
<accession>B2J6A9</accession>
<dbReference type="eggNOG" id="COG0580">
    <property type="taxonomic scope" value="Bacteria"/>
</dbReference>
<reference evidence="8 9" key="2">
    <citation type="journal article" date="2013" name="Plant Physiol.">
        <title>A Nostoc punctiforme Sugar Transporter Necessary to Establish a Cyanobacterium-Plant Symbiosis.</title>
        <authorList>
            <person name="Ekman M."/>
            <person name="Picossi S."/>
            <person name="Campbell E.L."/>
            <person name="Meeks J.C."/>
            <person name="Flores E."/>
        </authorList>
    </citation>
    <scope>NUCLEOTIDE SEQUENCE [LARGE SCALE GENOMIC DNA]</scope>
    <source>
        <strain evidence="9">ATCC 29133 / PCC 73102</strain>
    </source>
</reference>
<evidence type="ECO:0000256" key="2">
    <source>
        <dbReference type="ARBA" id="ARBA00022448"/>
    </source>
</evidence>
<evidence type="ECO:0000256" key="6">
    <source>
        <dbReference type="RuleBase" id="RU000477"/>
    </source>
</evidence>
<dbReference type="EMBL" id="CP001037">
    <property type="protein sequence ID" value="ACC80809.1"/>
    <property type="molecule type" value="Genomic_DNA"/>
</dbReference>
<organism evidence="8 9">
    <name type="scientific">Nostoc punctiforme (strain ATCC 29133 / PCC 73102)</name>
    <dbReference type="NCBI Taxonomy" id="63737"/>
    <lineage>
        <taxon>Bacteria</taxon>
        <taxon>Bacillati</taxon>
        <taxon>Cyanobacteriota</taxon>
        <taxon>Cyanophyceae</taxon>
        <taxon>Nostocales</taxon>
        <taxon>Nostocaceae</taxon>
        <taxon>Nostoc</taxon>
    </lineage>
</organism>
<dbReference type="RefSeq" id="WP_012408810.1">
    <property type="nucleotide sequence ID" value="NC_010628.1"/>
</dbReference>
<evidence type="ECO:0000256" key="4">
    <source>
        <dbReference type="ARBA" id="ARBA00022989"/>
    </source>
</evidence>
<keyword evidence="3 6" id="KW-0812">Transmembrane</keyword>
<dbReference type="GO" id="GO:0015267">
    <property type="term" value="F:channel activity"/>
    <property type="evidence" value="ECO:0007669"/>
    <property type="project" value="InterPro"/>
</dbReference>
<name>B2J6A9_NOSP7</name>
<feature type="transmembrane region" description="Helical" evidence="7">
    <location>
        <begin position="12"/>
        <end position="32"/>
    </location>
</feature>
<dbReference type="InterPro" id="IPR023271">
    <property type="entry name" value="Aquaporin-like"/>
</dbReference>
<evidence type="ECO:0000313" key="9">
    <source>
        <dbReference type="Proteomes" id="UP000001191"/>
    </source>
</evidence>
<dbReference type="EnsemblBacteria" id="ACC80809">
    <property type="protein sequence ID" value="ACC80809"/>
    <property type="gene ID" value="Npun_F2213"/>
</dbReference>
<dbReference type="InterPro" id="IPR034294">
    <property type="entry name" value="Aquaporin_transptr"/>
</dbReference>
<dbReference type="InterPro" id="IPR000425">
    <property type="entry name" value="MIP"/>
</dbReference>
<evidence type="ECO:0000256" key="3">
    <source>
        <dbReference type="ARBA" id="ARBA00022692"/>
    </source>
</evidence>
<feature type="transmembrane region" description="Helical" evidence="7">
    <location>
        <begin position="167"/>
        <end position="185"/>
    </location>
</feature>
<dbReference type="SUPFAM" id="SSF81338">
    <property type="entry name" value="Aquaporin-like"/>
    <property type="match status" value="1"/>
</dbReference>
<keyword evidence="5 7" id="KW-0472">Membrane</keyword>
<feature type="transmembrane region" description="Helical" evidence="7">
    <location>
        <begin position="139"/>
        <end position="160"/>
    </location>
</feature>
<feature type="transmembrane region" description="Helical" evidence="7">
    <location>
        <begin position="52"/>
        <end position="70"/>
    </location>
</feature>
<comment type="subcellular location">
    <subcellularLocation>
        <location evidence="1">Membrane</location>
        <topology evidence="1">Multi-pass membrane protein</topology>
    </subcellularLocation>
</comment>
<protein>
    <submittedName>
        <fullName evidence="8">Major intrinsic protein</fullName>
    </submittedName>
</protein>
<keyword evidence="4 7" id="KW-1133">Transmembrane helix</keyword>
<dbReference type="Pfam" id="PF00230">
    <property type="entry name" value="MIP"/>
    <property type="match status" value="1"/>
</dbReference>
<feature type="transmembrane region" description="Helical" evidence="7">
    <location>
        <begin position="97"/>
        <end position="119"/>
    </location>
</feature>
<dbReference type="PANTHER" id="PTHR45724:SF13">
    <property type="entry name" value="AQUAPORIN NIP1-1-RELATED"/>
    <property type="match status" value="1"/>
</dbReference>